<dbReference type="EMBL" id="SJPS01000003">
    <property type="protein sequence ID" value="TWU27369.1"/>
    <property type="molecule type" value="Genomic_DNA"/>
</dbReference>
<name>A0A5C6CXK3_9BACT</name>
<protein>
    <submittedName>
        <fullName evidence="2">Uncharacterized protein</fullName>
    </submittedName>
</protein>
<feature type="compositionally biased region" description="Polar residues" evidence="1">
    <location>
        <begin position="181"/>
        <end position="201"/>
    </location>
</feature>
<feature type="compositionally biased region" description="Polar residues" evidence="1">
    <location>
        <begin position="248"/>
        <end position="257"/>
    </location>
</feature>
<sequence>MQVRLLTASLALVVGCGALGCKSAPKMAWWSSSKGDKVESTAIAHAAPQLPSEIAKQTEAINTANPVQISTAPAFAANTSTVNSNVTESAMASTPVGAYPSTGAQSYVPRTSAAATTTASTNAMPYNPNAVPAAKKSSDAQSLATNATLNTVNSAADRYGNVATNTTQPSSASAPASGTSYPNFSSPVSTGATTPAVSSPSGLGDRYSQASTSRPTPSSNSEQKEVQQVQTASAIAAADPYRPGGTATYPSTATSNAKYEVATRPAEPASSQAKVPNVAYPGTGTNQYR</sequence>
<evidence type="ECO:0000313" key="3">
    <source>
        <dbReference type="Proteomes" id="UP000318437"/>
    </source>
</evidence>
<feature type="compositionally biased region" description="Low complexity" evidence="1">
    <location>
        <begin position="163"/>
        <end position="180"/>
    </location>
</feature>
<evidence type="ECO:0000313" key="2">
    <source>
        <dbReference type="EMBL" id="TWU27369.1"/>
    </source>
</evidence>
<evidence type="ECO:0000256" key="1">
    <source>
        <dbReference type="SAM" id="MobiDB-lite"/>
    </source>
</evidence>
<feature type="region of interest" description="Disordered" evidence="1">
    <location>
        <begin position="161"/>
        <end position="289"/>
    </location>
</feature>
<gene>
    <name evidence="2" type="ORF">Pla144_21410</name>
</gene>
<reference evidence="2 3" key="1">
    <citation type="submission" date="2019-02" db="EMBL/GenBank/DDBJ databases">
        <title>Deep-cultivation of Planctomycetes and their phenomic and genomic characterization uncovers novel biology.</title>
        <authorList>
            <person name="Wiegand S."/>
            <person name="Jogler M."/>
            <person name="Boedeker C."/>
            <person name="Pinto D."/>
            <person name="Vollmers J."/>
            <person name="Rivas-Marin E."/>
            <person name="Kohn T."/>
            <person name="Peeters S.H."/>
            <person name="Heuer A."/>
            <person name="Rast P."/>
            <person name="Oberbeckmann S."/>
            <person name="Bunk B."/>
            <person name="Jeske O."/>
            <person name="Meyerdierks A."/>
            <person name="Storesund J.E."/>
            <person name="Kallscheuer N."/>
            <person name="Luecker S."/>
            <person name="Lage O.M."/>
            <person name="Pohl T."/>
            <person name="Merkel B.J."/>
            <person name="Hornburger P."/>
            <person name="Mueller R.-W."/>
            <person name="Bruemmer F."/>
            <person name="Labrenz M."/>
            <person name="Spormann A.M."/>
            <person name="Op Den Camp H."/>
            <person name="Overmann J."/>
            <person name="Amann R."/>
            <person name="Jetten M.S.M."/>
            <person name="Mascher T."/>
            <person name="Medema M.H."/>
            <person name="Devos D.P."/>
            <person name="Kaster A.-K."/>
            <person name="Ovreas L."/>
            <person name="Rohde M."/>
            <person name="Galperin M.Y."/>
            <person name="Jogler C."/>
        </authorList>
    </citation>
    <scope>NUCLEOTIDE SEQUENCE [LARGE SCALE GENOMIC DNA]</scope>
    <source>
        <strain evidence="2 3">Pla144</strain>
    </source>
</reference>
<dbReference type="PROSITE" id="PS51257">
    <property type="entry name" value="PROKAR_LIPOPROTEIN"/>
    <property type="match status" value="1"/>
</dbReference>
<dbReference type="AlphaFoldDB" id="A0A5C6CXK3"/>
<accession>A0A5C6CXK3</accession>
<organism evidence="2 3">
    <name type="scientific">Bythopirellula polymerisocia</name>
    <dbReference type="NCBI Taxonomy" id="2528003"/>
    <lineage>
        <taxon>Bacteria</taxon>
        <taxon>Pseudomonadati</taxon>
        <taxon>Planctomycetota</taxon>
        <taxon>Planctomycetia</taxon>
        <taxon>Pirellulales</taxon>
        <taxon>Lacipirellulaceae</taxon>
        <taxon>Bythopirellula</taxon>
    </lineage>
</organism>
<dbReference type="RefSeq" id="WP_146450586.1">
    <property type="nucleotide sequence ID" value="NZ_SJPS01000003.1"/>
</dbReference>
<keyword evidence="3" id="KW-1185">Reference proteome</keyword>
<proteinExistence type="predicted"/>
<dbReference type="Proteomes" id="UP000318437">
    <property type="component" value="Unassembled WGS sequence"/>
</dbReference>
<feature type="region of interest" description="Disordered" evidence="1">
    <location>
        <begin position="119"/>
        <end position="138"/>
    </location>
</feature>
<dbReference type="OrthoDB" id="9831147at2"/>
<feature type="compositionally biased region" description="Polar residues" evidence="1">
    <location>
        <begin position="208"/>
        <end position="233"/>
    </location>
</feature>
<comment type="caution">
    <text evidence="2">The sequence shown here is derived from an EMBL/GenBank/DDBJ whole genome shotgun (WGS) entry which is preliminary data.</text>
</comment>